<feature type="compositionally biased region" description="Basic and acidic residues" evidence="1">
    <location>
        <begin position="30"/>
        <end position="41"/>
    </location>
</feature>
<feature type="compositionally biased region" description="Basic and acidic residues" evidence="1">
    <location>
        <begin position="413"/>
        <end position="430"/>
    </location>
</feature>
<gene>
    <name evidence="2" type="ORF">PEX2_074620</name>
</gene>
<feature type="compositionally biased region" description="Acidic residues" evidence="1">
    <location>
        <begin position="580"/>
        <end position="594"/>
    </location>
</feature>
<dbReference type="HOGENOM" id="CLU_333197_0_0_1"/>
<evidence type="ECO:0000313" key="2">
    <source>
        <dbReference type="EMBL" id="KGO59482.1"/>
    </source>
</evidence>
<name>A0A0A2JVI3_PENEN</name>
<dbReference type="PhylomeDB" id="A0A0A2JVI3"/>
<feature type="compositionally biased region" description="Basic and acidic residues" evidence="1">
    <location>
        <begin position="74"/>
        <end position="97"/>
    </location>
</feature>
<feature type="compositionally biased region" description="Acidic residues" evidence="1">
    <location>
        <begin position="531"/>
        <end position="548"/>
    </location>
</feature>
<dbReference type="AlphaFoldDB" id="A0A0A2JVI3"/>
<dbReference type="RefSeq" id="XP_016600652.1">
    <property type="nucleotide sequence ID" value="XM_016744732.1"/>
</dbReference>
<dbReference type="Proteomes" id="UP000030143">
    <property type="component" value="Unassembled WGS sequence"/>
</dbReference>
<organism evidence="2 3">
    <name type="scientific">Penicillium expansum</name>
    <name type="common">Blue mold rot fungus</name>
    <dbReference type="NCBI Taxonomy" id="27334"/>
    <lineage>
        <taxon>Eukaryota</taxon>
        <taxon>Fungi</taxon>
        <taxon>Dikarya</taxon>
        <taxon>Ascomycota</taxon>
        <taxon>Pezizomycotina</taxon>
        <taxon>Eurotiomycetes</taxon>
        <taxon>Eurotiomycetidae</taxon>
        <taxon>Eurotiales</taxon>
        <taxon>Aspergillaceae</taxon>
        <taxon>Penicillium</taxon>
    </lineage>
</organism>
<feature type="compositionally biased region" description="Polar residues" evidence="1">
    <location>
        <begin position="638"/>
        <end position="654"/>
    </location>
</feature>
<feature type="region of interest" description="Disordered" evidence="1">
    <location>
        <begin position="524"/>
        <end position="658"/>
    </location>
</feature>
<keyword evidence="3" id="KW-1185">Reference proteome</keyword>
<feature type="region of interest" description="Disordered" evidence="1">
    <location>
        <begin position="147"/>
        <end position="317"/>
    </location>
</feature>
<feature type="region of interest" description="Disordered" evidence="1">
    <location>
        <begin position="710"/>
        <end position="799"/>
    </location>
</feature>
<feature type="compositionally biased region" description="Basic and acidic residues" evidence="1">
    <location>
        <begin position="712"/>
        <end position="795"/>
    </location>
</feature>
<dbReference type="STRING" id="27334.A0A0A2JVI3"/>
<feature type="compositionally biased region" description="Basic residues" evidence="1">
    <location>
        <begin position="42"/>
        <end position="53"/>
    </location>
</feature>
<dbReference type="OrthoDB" id="4367962at2759"/>
<comment type="caution">
    <text evidence="2">The sequence shown here is derived from an EMBL/GenBank/DDBJ whole genome shotgun (WGS) entry which is preliminary data.</text>
</comment>
<dbReference type="VEuPathDB" id="FungiDB:PEXP_083070"/>
<feature type="compositionally biased region" description="Low complexity" evidence="1">
    <location>
        <begin position="610"/>
        <end position="624"/>
    </location>
</feature>
<dbReference type="EMBL" id="JQFZ01000094">
    <property type="protein sequence ID" value="KGO59482.1"/>
    <property type="molecule type" value="Genomic_DNA"/>
</dbReference>
<feature type="compositionally biased region" description="Low complexity" evidence="1">
    <location>
        <begin position="301"/>
        <end position="311"/>
    </location>
</feature>
<protein>
    <submittedName>
        <fullName evidence="2">Uncharacterized protein</fullName>
    </submittedName>
</protein>
<reference evidence="2 3" key="1">
    <citation type="journal article" date="2015" name="Mol. Plant Microbe Interact.">
        <title>Genome, transcriptome, and functional analyses of Penicillium expansum provide new insights into secondary metabolism and pathogenicity.</title>
        <authorList>
            <person name="Ballester A.R."/>
            <person name="Marcet-Houben M."/>
            <person name="Levin E."/>
            <person name="Sela N."/>
            <person name="Selma-Lazaro C."/>
            <person name="Carmona L."/>
            <person name="Wisniewski M."/>
            <person name="Droby S."/>
            <person name="Gonzalez-Candelas L."/>
            <person name="Gabaldon T."/>
        </authorList>
    </citation>
    <scope>NUCLEOTIDE SEQUENCE [LARGE SCALE GENOMIC DNA]</scope>
    <source>
        <strain evidence="2 3">MD-8</strain>
    </source>
</reference>
<feature type="compositionally biased region" description="Polar residues" evidence="1">
    <location>
        <begin position="230"/>
        <end position="242"/>
    </location>
</feature>
<feature type="region of interest" description="Disordered" evidence="1">
    <location>
        <begin position="390"/>
        <end position="448"/>
    </location>
</feature>
<evidence type="ECO:0000256" key="1">
    <source>
        <dbReference type="SAM" id="MobiDB-lite"/>
    </source>
</evidence>
<accession>A0A0A2JVI3</accession>
<feature type="compositionally biased region" description="Polar residues" evidence="1">
    <location>
        <begin position="109"/>
        <end position="122"/>
    </location>
</feature>
<sequence length="859" mass="98047">MSKSKRRHHPTNLVQQTQSPECSSSPSSPVKEKGRRRDDQHKIKKRHKAKKRLPSSSQLFKKHGLNSESPQAESSDHPLTDDERAKPRSFDSSRVKVQDPGSSRKRSRTSLQRTPPLQVNTVYESEFEFEYKDPAQAKALLKSRLTFRSPPSSPQKVAGLENVTLVSDSECGNKAREVSSSDTDSESERGSNPASPSPSSPSSLQRLVDLKNTTPVSDHDRQHTPRGASLSDSMSESQSVITPESEIESVLPSPALPERVLGQERTTLVSHHDYGQQTRESSTSDADTEWETISEAEPSSEPELSSSSPSPCKTTALKRNKLNIYQSSRRMAAPFPAPSPPDCLREFESEPILPSEHRWSIFSSLKRSIYSEPTIQNFRSEHLRKACEWKKPPAPSESRLNSEIGFATPSRKSVSETEYEPHESERESRDLSPTQTTITPASSPPVPPVLSQVRSRLLSPFPAPQRWLPRLEGPDQESAFIPTVWAPRLRHRCDIKRPKVPLMINGKRFPRLFAEIPAGGHENIEFIFPDNSDDDPDFDDPDIDDPDSELPGAKRRRVGLTEREESLSEAQESTNPELLPEPEPEPEADSEPDQVIDLGELLDLARSSNLEPLPELELLDPEPLSVLERSSDLERLNPQRSSGSESDNPRTPTSIRDELPVWRTRHLNKKIDEAVVIDKEQNPKYWGGSWMKEYARGGEIKKQVEAAYAQEMKQKKEDTEKMKRKRQERDKNLKEKREREKKQREEQRMQQEREEREAQKKKEEEKEKQRQQKESQNREELERRRARARAKDKPKNVLSMLREMLDEEKRTAGVQARPELIGNQSIAEVQRLQIAIDAVKSWERKKEREREIERGERGV</sequence>
<feature type="compositionally biased region" description="Polar residues" evidence="1">
    <location>
        <begin position="264"/>
        <end position="285"/>
    </location>
</feature>
<feature type="region of interest" description="Disordered" evidence="1">
    <location>
        <begin position="1"/>
        <end position="122"/>
    </location>
</feature>
<feature type="compositionally biased region" description="Low complexity" evidence="1">
    <location>
        <begin position="19"/>
        <end position="29"/>
    </location>
</feature>
<feature type="compositionally biased region" description="Basic residues" evidence="1">
    <location>
        <begin position="1"/>
        <end position="10"/>
    </location>
</feature>
<dbReference type="GeneID" id="27680152"/>
<feature type="compositionally biased region" description="Acidic residues" evidence="1">
    <location>
        <begin position="286"/>
        <end position="300"/>
    </location>
</feature>
<evidence type="ECO:0000313" key="3">
    <source>
        <dbReference type="Proteomes" id="UP000030143"/>
    </source>
</evidence>
<proteinExistence type="predicted"/>